<reference evidence="1 2" key="1">
    <citation type="submission" date="2024-09" db="EMBL/GenBank/DDBJ databases">
        <authorList>
            <person name="D'Angelo T."/>
        </authorList>
    </citation>
    <scope>NUCLEOTIDE SEQUENCE [LARGE SCALE GENOMIC DNA]</scope>
    <source>
        <strain evidence="1">SAG AM-320-E07</strain>
    </source>
</reference>
<comment type="caution">
    <text evidence="1">The sequence shown here is derived from an EMBL/GenBank/DDBJ whole genome shotgun (WGS) entry which is preliminary data.</text>
</comment>
<proteinExistence type="predicted"/>
<keyword evidence="2" id="KW-1185">Reference proteome</keyword>
<name>A0ABV6YKE8_UNCEI</name>
<dbReference type="Proteomes" id="UP001593833">
    <property type="component" value="Unassembled WGS sequence"/>
</dbReference>
<evidence type="ECO:0000313" key="1">
    <source>
        <dbReference type="EMBL" id="MFC1572811.1"/>
    </source>
</evidence>
<accession>A0ABV6YKE8</accession>
<gene>
    <name evidence="1" type="ORF">ACFL6M_04350</name>
</gene>
<sequence>MKHSWIPIDTETRHEWEAICPPGEYRVIQAADVPPLIPSALVGKGHSFLIMASGTQDGTAYYMVNTNRLDHKDRAIDQEPFGLAFVGDDPVASGCFIHHGTWEGRTRKVPQSFLDAIAASGIETQYAVTSIPSTSAGKIEELEIASQQSAFQELVISLQRFTTHTNET</sequence>
<evidence type="ECO:0000313" key="2">
    <source>
        <dbReference type="Proteomes" id="UP001593833"/>
    </source>
</evidence>
<dbReference type="EMBL" id="JBHPKH010000041">
    <property type="protein sequence ID" value="MFC1572811.1"/>
    <property type="molecule type" value="Genomic_DNA"/>
</dbReference>
<protein>
    <submittedName>
        <fullName evidence="1">Uncharacterized protein</fullName>
    </submittedName>
</protein>
<organism evidence="1 2">
    <name type="scientific">Eiseniibacteriota bacterium</name>
    <dbReference type="NCBI Taxonomy" id="2212470"/>
    <lineage>
        <taxon>Bacteria</taxon>
        <taxon>Candidatus Eiseniibacteriota</taxon>
    </lineage>
</organism>